<evidence type="ECO:0000259" key="1">
    <source>
        <dbReference type="Pfam" id="PF01551"/>
    </source>
</evidence>
<evidence type="ECO:0000313" key="2">
    <source>
        <dbReference type="EMBL" id="KUK78372.1"/>
    </source>
</evidence>
<dbReference type="PANTHER" id="PTHR21666:SF285">
    <property type="entry name" value="M23 FAMILY METALLOPEPTIDASE"/>
    <property type="match status" value="1"/>
</dbReference>
<comment type="caution">
    <text evidence="2">The sequence shown here is derived from an EMBL/GenBank/DDBJ whole genome shotgun (WGS) entry which is preliminary data.</text>
</comment>
<sequence>MRYTFPIGLLLILFFSTNPTLLSQTYRNPLTIPPAISGNFGELRNNHFHSGLDFKTQHTANKPVVSIEDGYVSRISVSPGGYGLALYIDHPATGHTSVYGHLNSFSDKIARYVEEKQYELERFQVDLYPGEDLLPVKRGEQIALSGNSGSSGGPHLHFEIRDRRTEEPLDVLEYIAPIPDTQKPDLRGIAIYPAEGRGVVNGSNNPLRITLGKDKAGNPLPPGIALTAWGRIGIGLKAYDRMNGQSNIYGVKHIRLYLDDEQIFASTIRRFSFDETRMLNAFIDFADWRERRSFYMKSFLVPGNRLPFFQTKNSGYVEINEERDYRFRYELEDHYGNRLSYPFTVRGVQSKITQPSPCDHYMSWQFENNYMDPDLSLTIPAGNLYHDICFTHSSERSSSHYSNIHRLHHTPVPLHSSATLRIRLKSDTLREKNNYGIISLDNKGKESWLGGEYLYGGIKVNIRELGGRYAVAADSVAPAITPLQRENWKSRRIVRISLTDNKSGIASFRGEINGRFVLFTHDSKSTIYSYRFDEARLPVGEPLELTFTATDRAGNRSEFKTVL</sequence>
<dbReference type="EMBL" id="LGGN01000040">
    <property type="protein sequence ID" value="KUK78372.1"/>
    <property type="molecule type" value="Genomic_DNA"/>
</dbReference>
<dbReference type="SUPFAM" id="SSF51261">
    <property type="entry name" value="Duplicated hybrid motif"/>
    <property type="match status" value="1"/>
</dbReference>
<dbReference type="InterPro" id="IPR050570">
    <property type="entry name" value="Cell_wall_metabolism_enzyme"/>
</dbReference>
<evidence type="ECO:0000313" key="3">
    <source>
        <dbReference type="Proteomes" id="UP000053860"/>
    </source>
</evidence>
<reference evidence="3" key="1">
    <citation type="journal article" date="2015" name="MBio">
        <title>Genome-Resolved Metagenomic Analysis Reveals Roles for Candidate Phyla and Other Microbial Community Members in Biogeochemical Transformations in Oil Reservoirs.</title>
        <authorList>
            <person name="Hu P."/>
            <person name="Tom L."/>
            <person name="Singh A."/>
            <person name="Thomas B.C."/>
            <person name="Baker B.J."/>
            <person name="Piceno Y.M."/>
            <person name="Andersen G.L."/>
            <person name="Banfield J.F."/>
        </authorList>
    </citation>
    <scope>NUCLEOTIDE SEQUENCE [LARGE SCALE GENOMIC DNA]</scope>
</reference>
<name>A0A117M0Y1_9BACT</name>
<protein>
    <recommendedName>
        <fullName evidence="1">M23ase beta-sheet core domain-containing protein</fullName>
    </recommendedName>
</protein>
<dbReference type="Proteomes" id="UP000053860">
    <property type="component" value="Unassembled WGS sequence"/>
</dbReference>
<dbReference type="Pfam" id="PF01551">
    <property type="entry name" value="Peptidase_M23"/>
    <property type="match status" value="1"/>
</dbReference>
<feature type="domain" description="M23ase beta-sheet core" evidence="1">
    <location>
        <begin position="48"/>
        <end position="116"/>
    </location>
</feature>
<gene>
    <name evidence="2" type="ORF">XD92_0350</name>
</gene>
<dbReference type="Gene3D" id="2.70.70.10">
    <property type="entry name" value="Glucose Permease (Domain IIA)"/>
    <property type="match status" value="1"/>
</dbReference>
<accession>A0A117M0Y1</accession>
<dbReference type="CDD" id="cd12797">
    <property type="entry name" value="M23_peptidase"/>
    <property type="match status" value="1"/>
</dbReference>
<dbReference type="PANTHER" id="PTHR21666">
    <property type="entry name" value="PEPTIDASE-RELATED"/>
    <property type="match status" value="1"/>
</dbReference>
<dbReference type="InterPro" id="IPR016047">
    <property type="entry name" value="M23ase_b-sheet_dom"/>
</dbReference>
<dbReference type="InterPro" id="IPR011055">
    <property type="entry name" value="Dup_hybrid_motif"/>
</dbReference>
<dbReference type="AlphaFoldDB" id="A0A117M0Y1"/>
<dbReference type="PATRIC" id="fig|294710.3.peg.586"/>
<proteinExistence type="predicted"/>
<organism evidence="2 3">
    <name type="scientific">Proteiniphilum acetatigenes</name>
    <dbReference type="NCBI Taxonomy" id="294710"/>
    <lineage>
        <taxon>Bacteria</taxon>
        <taxon>Pseudomonadati</taxon>
        <taxon>Bacteroidota</taxon>
        <taxon>Bacteroidia</taxon>
        <taxon>Bacteroidales</taxon>
        <taxon>Dysgonomonadaceae</taxon>
        <taxon>Proteiniphilum</taxon>
    </lineage>
</organism>
<dbReference type="GO" id="GO:0004222">
    <property type="term" value="F:metalloendopeptidase activity"/>
    <property type="evidence" value="ECO:0007669"/>
    <property type="project" value="TreeGrafter"/>
</dbReference>